<dbReference type="KEGG" id="psoj:PHYSODRAFT_294806"/>
<proteinExistence type="predicted"/>
<dbReference type="Proteomes" id="UP000002640">
    <property type="component" value="Unassembled WGS sequence"/>
</dbReference>
<evidence type="ECO:0000313" key="2">
    <source>
        <dbReference type="Proteomes" id="UP000002640"/>
    </source>
</evidence>
<protein>
    <submittedName>
        <fullName evidence="1">Uncharacterized protein</fullName>
    </submittedName>
</protein>
<dbReference type="AlphaFoldDB" id="G4YN24"/>
<dbReference type="GeneID" id="20641168"/>
<dbReference type="EMBL" id="JH159151">
    <property type="protein sequence ID" value="EGZ29819.1"/>
    <property type="molecule type" value="Genomic_DNA"/>
</dbReference>
<name>G4YN24_PHYSP</name>
<sequence length="113" mass="12043">MHGARGFALRCLAARPFRAIGTCASNAHFGGDGELERQRVGWTQGCSWPRHPQGISALASADLFLVLGTVSSVLSRRYDAVSPQVVKLPRGFDTFLLSLRLPTNTAAEASSAS</sequence>
<organism evidence="1 2">
    <name type="scientific">Phytophthora sojae (strain P6497)</name>
    <name type="common">Soybean stem and root rot agent</name>
    <name type="synonym">Phytophthora megasperma f. sp. glycines</name>
    <dbReference type="NCBI Taxonomy" id="1094619"/>
    <lineage>
        <taxon>Eukaryota</taxon>
        <taxon>Sar</taxon>
        <taxon>Stramenopiles</taxon>
        <taxon>Oomycota</taxon>
        <taxon>Peronosporomycetes</taxon>
        <taxon>Peronosporales</taxon>
        <taxon>Peronosporaceae</taxon>
        <taxon>Phytophthora</taxon>
    </lineage>
</organism>
<keyword evidence="2" id="KW-1185">Reference proteome</keyword>
<dbReference type="InParanoid" id="G4YN24"/>
<gene>
    <name evidence="1" type="ORF">PHYSODRAFT_294806</name>
</gene>
<accession>G4YN24</accession>
<reference evidence="1 2" key="1">
    <citation type="journal article" date="2006" name="Science">
        <title>Phytophthora genome sequences uncover evolutionary origins and mechanisms of pathogenesis.</title>
        <authorList>
            <person name="Tyler B.M."/>
            <person name="Tripathy S."/>
            <person name="Zhang X."/>
            <person name="Dehal P."/>
            <person name="Jiang R.H."/>
            <person name="Aerts A."/>
            <person name="Arredondo F.D."/>
            <person name="Baxter L."/>
            <person name="Bensasson D."/>
            <person name="Beynon J.L."/>
            <person name="Chapman J."/>
            <person name="Damasceno C.M."/>
            <person name="Dorrance A.E."/>
            <person name="Dou D."/>
            <person name="Dickerman A.W."/>
            <person name="Dubchak I.L."/>
            <person name="Garbelotto M."/>
            <person name="Gijzen M."/>
            <person name="Gordon S.G."/>
            <person name="Govers F."/>
            <person name="Grunwald N.J."/>
            <person name="Huang W."/>
            <person name="Ivors K.L."/>
            <person name="Jones R.W."/>
            <person name="Kamoun S."/>
            <person name="Krampis K."/>
            <person name="Lamour K.H."/>
            <person name="Lee M.K."/>
            <person name="McDonald W.H."/>
            <person name="Medina M."/>
            <person name="Meijer H.J."/>
            <person name="Nordberg E.K."/>
            <person name="Maclean D.J."/>
            <person name="Ospina-Giraldo M.D."/>
            <person name="Morris P.F."/>
            <person name="Phuntumart V."/>
            <person name="Putnam N.H."/>
            <person name="Rash S."/>
            <person name="Rose J.K."/>
            <person name="Sakihama Y."/>
            <person name="Salamov A.A."/>
            <person name="Savidor A."/>
            <person name="Scheuring C.F."/>
            <person name="Smith B.M."/>
            <person name="Sobral B.W."/>
            <person name="Terry A."/>
            <person name="Torto-Alalibo T.A."/>
            <person name="Win J."/>
            <person name="Xu Z."/>
            <person name="Zhang H."/>
            <person name="Grigoriev I.V."/>
            <person name="Rokhsar D.S."/>
            <person name="Boore J.L."/>
        </authorList>
    </citation>
    <scope>NUCLEOTIDE SEQUENCE [LARGE SCALE GENOMIC DNA]</scope>
    <source>
        <strain evidence="1 2">P6497</strain>
    </source>
</reference>
<dbReference type="RefSeq" id="XP_009517094.1">
    <property type="nucleotide sequence ID" value="XM_009518799.1"/>
</dbReference>
<evidence type="ECO:0000313" key="1">
    <source>
        <dbReference type="EMBL" id="EGZ29819.1"/>
    </source>
</evidence>